<dbReference type="InterPro" id="IPR018666">
    <property type="entry name" value="DUF2125"/>
</dbReference>
<protein>
    <recommendedName>
        <fullName evidence="3">DUF2125 domain-containing protein</fullName>
    </recommendedName>
</protein>
<dbReference type="Pfam" id="PF09898">
    <property type="entry name" value="DUF2125"/>
    <property type="match status" value="1"/>
</dbReference>
<accession>A0A1H9I4C7</accession>
<dbReference type="EMBL" id="FOEP01000011">
    <property type="protein sequence ID" value="SEQ69450.1"/>
    <property type="molecule type" value="Genomic_DNA"/>
</dbReference>
<organism evidence="1 2">
    <name type="scientific">Thalassovita taeanensis</name>
    <dbReference type="NCBI Taxonomy" id="657014"/>
    <lineage>
        <taxon>Bacteria</taxon>
        <taxon>Pseudomonadati</taxon>
        <taxon>Pseudomonadota</taxon>
        <taxon>Alphaproteobacteria</taxon>
        <taxon>Rhodobacterales</taxon>
        <taxon>Roseobacteraceae</taxon>
        <taxon>Thalassovita</taxon>
    </lineage>
</organism>
<evidence type="ECO:0008006" key="3">
    <source>
        <dbReference type="Google" id="ProtNLM"/>
    </source>
</evidence>
<dbReference type="OrthoDB" id="7625707at2"/>
<sequence length="333" mass="36266">MKRLLFVILAAALGWSGYWVVGVQGVKSGFANWFGARQAQGWAAEYADLAVRGFPNRFDTTFTDLSLADPATGWAWEAPFFQILALSYKPNHVIAIWPDQQLLATPGDKYDITSAKMQASLVLDAGIDLPLNRSNLAADTVQVAAREGGTTTMTALRVAVQRVESTKHTYRMAVTADDLAPPLDFRTRIDAQGALPRTLAALRADLTVSFDRQWDRSAIEQSRPQPTALTLKLAEARWGELELLAAGELEIDTQGRPMGRLTVKARNWREMIQMAVAAGALSQGIGDQIENALGMLAGLSGNPKTLDVPLDFRRGLIFLGPLPVGTAPIVRLR</sequence>
<dbReference type="AlphaFoldDB" id="A0A1H9I4C7"/>
<dbReference type="STRING" id="657014.SAMN04488092_11139"/>
<evidence type="ECO:0000313" key="1">
    <source>
        <dbReference type="EMBL" id="SEQ69450.1"/>
    </source>
</evidence>
<keyword evidence="2" id="KW-1185">Reference proteome</keyword>
<reference evidence="1 2" key="1">
    <citation type="submission" date="2016-10" db="EMBL/GenBank/DDBJ databases">
        <authorList>
            <person name="de Groot N.N."/>
        </authorList>
    </citation>
    <scope>NUCLEOTIDE SEQUENCE [LARGE SCALE GENOMIC DNA]</scope>
    <source>
        <strain evidence="1 2">DSM 22007</strain>
    </source>
</reference>
<dbReference type="Proteomes" id="UP000198634">
    <property type="component" value="Unassembled WGS sequence"/>
</dbReference>
<evidence type="ECO:0000313" key="2">
    <source>
        <dbReference type="Proteomes" id="UP000198634"/>
    </source>
</evidence>
<name>A0A1H9I4C7_9RHOB</name>
<gene>
    <name evidence="1" type="ORF">SAMN04488092_11139</name>
</gene>
<proteinExistence type="predicted"/>